<dbReference type="Gene3D" id="3.90.320.10">
    <property type="match status" value="1"/>
</dbReference>
<dbReference type="InterPro" id="IPR011604">
    <property type="entry name" value="PDDEXK-like_dom_sf"/>
</dbReference>
<dbReference type="Proteomes" id="UP000617634">
    <property type="component" value="Unassembled WGS sequence"/>
</dbReference>
<dbReference type="SUPFAM" id="SSF52540">
    <property type="entry name" value="P-loop containing nucleoside triphosphate hydrolases"/>
    <property type="match status" value="1"/>
</dbReference>
<reference evidence="2" key="1">
    <citation type="submission" date="2020-11" db="EMBL/GenBank/DDBJ databases">
        <title>Novosphingobium aureum sp. nov., a marine bacterium isolated from sediment of a salt flat.</title>
        <authorList>
            <person name="Yoo Y."/>
            <person name="Kim J.-J."/>
        </authorList>
    </citation>
    <scope>NUCLEOTIDE SEQUENCE</scope>
    <source>
        <strain evidence="2">YJ-S2-02</strain>
    </source>
</reference>
<comment type="caution">
    <text evidence="2">The sequence shown here is derived from an EMBL/GenBank/DDBJ whole genome shotgun (WGS) entry which is preliminary data.</text>
</comment>
<keyword evidence="3" id="KW-1185">Reference proteome</keyword>
<evidence type="ECO:0000259" key="1">
    <source>
        <dbReference type="Pfam" id="PF12705"/>
    </source>
</evidence>
<dbReference type="RefSeq" id="WP_197164111.1">
    <property type="nucleotide sequence ID" value="NZ_JADZGI010000001.1"/>
</dbReference>
<dbReference type="AlphaFoldDB" id="A0A931MLR9"/>
<sequence>MPERPGPNVYSIAAHRGFADALVAGLVPRYAEPGLGLARLTLLLPSRRTVRTVTEAFIRQSGADVAQGEVPSGGMLLPRMVVVGDLDLDETLGVLLDPLGASDIPPACDPGRRWLRLAHYLREVEGAAAGKGAALLRRAWELGATMDRLLVEGIAPVDLMSEEVIGIVGDLAGHWSENTRSFLKVQQYWLAELAERGEIDAPQRRNMLFEHTARRWSEHPPAQPVVAAGVTSASPSLARLLRVVSELERGSVILPDLDLSLDDAVWDELGVAGAPEEKGDPPFGRGDAVTHPQYHLKLLLNRMGVARGEVRPWHRSGLGAAPPARSKAISNLFLPPRASAVWVDLPAESRRLGGVRLMESAHPGAEAQAIAILIREALETPERRVALITPDRGLAGRVVAHLGRWGIEADDTAGRPLPQTAAGRLLLLLAEVVAEQAAPVPLVALASHPLAGAGDRARWLEAARKLDLALRGPRRGVGLEPVAELAREHHFERWWQDMAAILAPLFALSESESLERLVGLLAEAGEALCGEGLWSGADGRALSGFVEDLRTAAASAGTVLDPRELHAVLRDAMERTSVRPPWGGHPRVSIYGLLEARMSRADLVICGGLTEGVWPASPSQDSLLPPAVLRALGVPGADFRIGLAAHDLAAALGAPEVVLSWAQRDDGAPVIPSRFVLRVKAMMGDQVERHRETDTVALARKIDVGAPVAAHPRPQPMPSAEQRRVDVSVTGLDRLRGDPYQFYANAILGLRSIDGLDAEPSAAWKGEIAHLIMQRWHEAGEPEAGLRTIAEGVLREQSAHPLMRALWWPRLAAALDTFEATVLAAKGEGRQVLGVEKWGAMHYREVRIHGRADRIDRKADGEIAVVDYKTGKPPSGKRVADGFALQLGLIGLIVEAGGFEGITGAASGFEYWSMAKKKSGAEGTFGFVEEPIPEGRKKSGIAREDFLPETRRYLDDALDNWILGNEPFTARLNPELGSYADYDQLMRLDEWITTLGGGKPPPREDEQAGGEA</sequence>
<evidence type="ECO:0000313" key="2">
    <source>
        <dbReference type="EMBL" id="MBH0113739.1"/>
    </source>
</evidence>
<organism evidence="2 3">
    <name type="scientific">Novosphingobium aureum</name>
    <dbReference type="NCBI Taxonomy" id="2792964"/>
    <lineage>
        <taxon>Bacteria</taxon>
        <taxon>Pseudomonadati</taxon>
        <taxon>Pseudomonadota</taxon>
        <taxon>Alphaproteobacteria</taxon>
        <taxon>Sphingomonadales</taxon>
        <taxon>Sphingomonadaceae</taxon>
        <taxon>Novosphingobium</taxon>
    </lineage>
</organism>
<dbReference type="InterPro" id="IPR011335">
    <property type="entry name" value="Restrct_endonuc-II-like"/>
</dbReference>
<feature type="domain" description="PD-(D/E)XK endonuclease-like" evidence="1">
    <location>
        <begin position="727"/>
        <end position="962"/>
    </location>
</feature>
<accession>A0A931MLR9</accession>
<proteinExistence type="predicted"/>
<gene>
    <name evidence="2" type="ORF">I5E68_12355</name>
</gene>
<dbReference type="InterPro" id="IPR038726">
    <property type="entry name" value="PDDEXK_AddAB-type"/>
</dbReference>
<dbReference type="Pfam" id="PF12705">
    <property type="entry name" value="PDDEXK_1"/>
    <property type="match status" value="1"/>
</dbReference>
<protein>
    <submittedName>
        <fullName evidence="2">PD-(D/E)XK nuclease family protein</fullName>
    </submittedName>
</protein>
<dbReference type="SUPFAM" id="SSF52980">
    <property type="entry name" value="Restriction endonuclease-like"/>
    <property type="match status" value="1"/>
</dbReference>
<dbReference type="InterPro" id="IPR027417">
    <property type="entry name" value="P-loop_NTPase"/>
</dbReference>
<dbReference type="EMBL" id="JADZGI010000001">
    <property type="protein sequence ID" value="MBH0113739.1"/>
    <property type="molecule type" value="Genomic_DNA"/>
</dbReference>
<name>A0A931MLR9_9SPHN</name>
<evidence type="ECO:0000313" key="3">
    <source>
        <dbReference type="Proteomes" id="UP000617634"/>
    </source>
</evidence>